<dbReference type="STRING" id="146817.SAMN04488502_10826"/>
<feature type="chain" id="PRO_5011673059" evidence="1">
    <location>
        <begin position="23"/>
        <end position="305"/>
    </location>
</feature>
<dbReference type="RefSeq" id="WP_245698161.1">
    <property type="nucleotide sequence ID" value="NZ_FNHB01000008.1"/>
</dbReference>
<evidence type="ECO:0000313" key="3">
    <source>
        <dbReference type="Proteomes" id="UP000214880"/>
    </source>
</evidence>
<reference evidence="2 3" key="1">
    <citation type="submission" date="2016-10" db="EMBL/GenBank/DDBJ databases">
        <authorList>
            <person name="de Groot N.N."/>
        </authorList>
    </citation>
    <scope>NUCLEOTIDE SEQUENCE [LARGE SCALE GENOMIC DNA]</scope>
    <source>
        <strain evidence="2 3">DSM 1736</strain>
    </source>
</reference>
<protein>
    <submittedName>
        <fullName evidence="2">Uncharacterized protein</fullName>
    </submittedName>
</protein>
<dbReference type="AlphaFoldDB" id="A0A1G9WN05"/>
<organism evidence="2 3">
    <name type="scientific">Dendrosporobacter quercicolus</name>
    <dbReference type="NCBI Taxonomy" id="146817"/>
    <lineage>
        <taxon>Bacteria</taxon>
        <taxon>Bacillati</taxon>
        <taxon>Bacillota</taxon>
        <taxon>Negativicutes</taxon>
        <taxon>Selenomonadales</taxon>
        <taxon>Sporomusaceae</taxon>
        <taxon>Dendrosporobacter</taxon>
    </lineage>
</organism>
<keyword evidence="1" id="KW-0732">Signal</keyword>
<dbReference type="Proteomes" id="UP000214880">
    <property type="component" value="Unassembled WGS sequence"/>
</dbReference>
<evidence type="ECO:0000256" key="1">
    <source>
        <dbReference type="SAM" id="SignalP"/>
    </source>
</evidence>
<evidence type="ECO:0000313" key="2">
    <source>
        <dbReference type="EMBL" id="SDM85566.1"/>
    </source>
</evidence>
<accession>A0A1G9WN05</accession>
<feature type="signal peptide" evidence="1">
    <location>
        <begin position="1"/>
        <end position="22"/>
    </location>
</feature>
<dbReference type="EMBL" id="FNHB01000008">
    <property type="protein sequence ID" value="SDM85566.1"/>
    <property type="molecule type" value="Genomic_DNA"/>
</dbReference>
<keyword evidence="3" id="KW-1185">Reference proteome</keyword>
<sequence>MLRKLMICTLLMTFLLTSLVSAQSFQELTVLDKTTAAEKIIYGSDQTGSLIERANKMEQDLFGDTTSDALTARLDIIYAYLTENSSTSPSFQSKVNAVEWTINHNVTAQPAKSKIENMELTLLGNSETGNLDDRADKLAQIAYPGGQINVSPTTVYQDTLIKIKTVTELDSRKNRVGDSVVYQTAEDVSSNGLLVIPQGTLGSGKITKVRQSRNFGRDAVLEVSFDDITAFDGSLIQTEMGDKAKEETKSLVKAAGASVAGIALLGPIGVVGGAFIRGSDITIPAGTELYIQVKADASVYGLQID</sequence>
<name>A0A1G9WN05_9FIRM</name>
<proteinExistence type="predicted"/>
<gene>
    <name evidence="2" type="ORF">SAMN04488502_10826</name>
</gene>